<dbReference type="Proteomes" id="UP000254282">
    <property type="component" value="Unassembled WGS sequence"/>
</dbReference>
<feature type="region of interest" description="Disordered" evidence="1">
    <location>
        <begin position="41"/>
        <end position="64"/>
    </location>
</feature>
<dbReference type="EMBL" id="UFVR01000004">
    <property type="protein sequence ID" value="SUX48285.1"/>
    <property type="molecule type" value="Genomic_DNA"/>
</dbReference>
<sequence>MKNIIFSIITLVTVAAATISCKQSSNKNGDQQADDSTAITRTQDLSTATQNDTTPAVTPRDTLSQKVEKSASKEQTQIFSIEPIVKDYLVLKNALVADNDKVAANAGKQLFTTINNVDMKSIAANKHKEFMDIAESAKENAEHIGDNAGKIDHQREHLAMLSKDVSDLIVLFGTTQKVYQDFCPMYNDGKGAVWISEAKTIKNPYYGSKMLTCGSVKKAF</sequence>
<evidence type="ECO:0000256" key="1">
    <source>
        <dbReference type="SAM" id="MobiDB-lite"/>
    </source>
</evidence>
<evidence type="ECO:0000313" key="3">
    <source>
        <dbReference type="EMBL" id="SUX48285.1"/>
    </source>
</evidence>
<dbReference type="PROSITE" id="PS51257">
    <property type="entry name" value="PROKAR_LIPOPROTEIN"/>
    <property type="match status" value="1"/>
</dbReference>
<dbReference type="AlphaFoldDB" id="A0A381FP31"/>
<name>A0A381FP31_9FLAO</name>
<evidence type="ECO:0000259" key="2">
    <source>
        <dbReference type="Pfam" id="PF11827"/>
    </source>
</evidence>
<accession>A0A381FP31</accession>
<feature type="domain" description="DUF3347" evidence="2">
    <location>
        <begin position="84"/>
        <end position="177"/>
    </location>
</feature>
<organism evidence="3 4">
    <name type="scientific">Chryseobacterium indoltheticum</name>
    <dbReference type="NCBI Taxonomy" id="254"/>
    <lineage>
        <taxon>Bacteria</taxon>
        <taxon>Pseudomonadati</taxon>
        <taxon>Bacteroidota</taxon>
        <taxon>Flavobacteriia</taxon>
        <taxon>Flavobacteriales</taxon>
        <taxon>Weeksellaceae</taxon>
        <taxon>Chryseobacterium group</taxon>
        <taxon>Chryseobacterium</taxon>
    </lineage>
</organism>
<protein>
    <submittedName>
        <fullName evidence="3">Protein of uncharacterized function (DUF3347)</fullName>
    </submittedName>
</protein>
<evidence type="ECO:0000313" key="4">
    <source>
        <dbReference type="Proteomes" id="UP000254282"/>
    </source>
</evidence>
<dbReference type="RefSeq" id="WP_115621436.1">
    <property type="nucleotide sequence ID" value="NZ_UFVR01000004.1"/>
</dbReference>
<reference evidence="3 4" key="1">
    <citation type="submission" date="2018-06" db="EMBL/GenBank/DDBJ databases">
        <authorList>
            <consortium name="Pathogen Informatics"/>
            <person name="Doyle S."/>
        </authorList>
    </citation>
    <scope>NUCLEOTIDE SEQUENCE [LARGE SCALE GENOMIC DNA]</scope>
    <source>
        <strain evidence="3 4">NCTC13532</strain>
    </source>
</reference>
<dbReference type="Pfam" id="PF11827">
    <property type="entry name" value="DUF3347"/>
    <property type="match status" value="1"/>
</dbReference>
<dbReference type="InterPro" id="IPR021782">
    <property type="entry name" value="DUF3347"/>
</dbReference>
<proteinExistence type="predicted"/>
<gene>
    <name evidence="3" type="ORF">NCTC13532_03891</name>
</gene>